<accession>A0ABU9HA26</accession>
<dbReference type="PIRSF" id="PIRSF016184">
    <property type="entry name" value="PhzC_PhzF"/>
    <property type="match status" value="1"/>
</dbReference>
<keyword evidence="4" id="KW-1185">Reference proteome</keyword>
<gene>
    <name evidence="3" type="ORF">V6255_06190</name>
</gene>
<dbReference type="PANTHER" id="PTHR13774:SF17">
    <property type="entry name" value="PHENAZINE BIOSYNTHESIS-LIKE DOMAIN-CONTAINING PROTEIN"/>
    <property type="match status" value="1"/>
</dbReference>
<keyword evidence="2" id="KW-0413">Isomerase</keyword>
<dbReference type="EMBL" id="JBAKBA010000010">
    <property type="protein sequence ID" value="MEL0658729.1"/>
    <property type="molecule type" value="Genomic_DNA"/>
</dbReference>
<dbReference type="Gene3D" id="3.10.310.10">
    <property type="entry name" value="Diaminopimelate Epimerase, Chain A, domain 1"/>
    <property type="match status" value="2"/>
</dbReference>
<dbReference type="InterPro" id="IPR003719">
    <property type="entry name" value="Phenazine_PhzF-like"/>
</dbReference>
<organism evidence="3 4">
    <name type="scientific">Psychromonas arctica</name>
    <dbReference type="NCBI Taxonomy" id="168275"/>
    <lineage>
        <taxon>Bacteria</taxon>
        <taxon>Pseudomonadati</taxon>
        <taxon>Pseudomonadota</taxon>
        <taxon>Gammaproteobacteria</taxon>
        <taxon>Alteromonadales</taxon>
        <taxon>Psychromonadaceae</taxon>
        <taxon>Psychromonas</taxon>
    </lineage>
</organism>
<dbReference type="Proteomes" id="UP001366060">
    <property type="component" value="Unassembled WGS sequence"/>
</dbReference>
<dbReference type="Pfam" id="PF02567">
    <property type="entry name" value="PhzC-PhzF"/>
    <property type="match status" value="1"/>
</dbReference>
<dbReference type="RefSeq" id="WP_341627369.1">
    <property type="nucleotide sequence ID" value="NZ_JBAKBA010000010.1"/>
</dbReference>
<dbReference type="PANTHER" id="PTHR13774">
    <property type="entry name" value="PHENAZINE BIOSYNTHESIS PROTEIN"/>
    <property type="match status" value="1"/>
</dbReference>
<proteinExistence type="inferred from homology"/>
<comment type="caution">
    <text evidence="3">The sequence shown here is derived from an EMBL/GenBank/DDBJ whole genome shotgun (WGS) entry which is preliminary data.</text>
</comment>
<name>A0ABU9HA26_9GAMM</name>
<dbReference type="NCBIfam" id="TIGR00654">
    <property type="entry name" value="PhzF_family"/>
    <property type="match status" value="1"/>
</dbReference>
<evidence type="ECO:0000313" key="4">
    <source>
        <dbReference type="Proteomes" id="UP001366060"/>
    </source>
</evidence>
<reference evidence="3 4" key="1">
    <citation type="submission" date="2024-02" db="EMBL/GenBank/DDBJ databases">
        <title>Bacteria isolated from the canopy kelp, Nereocystis luetkeana.</title>
        <authorList>
            <person name="Pfister C.A."/>
            <person name="Younker I.T."/>
            <person name="Light S.H."/>
        </authorList>
    </citation>
    <scope>NUCLEOTIDE SEQUENCE [LARGE SCALE GENOMIC DNA]</scope>
    <source>
        <strain evidence="3 4">TI.2.07</strain>
    </source>
</reference>
<evidence type="ECO:0000256" key="1">
    <source>
        <dbReference type="ARBA" id="ARBA00008270"/>
    </source>
</evidence>
<protein>
    <submittedName>
        <fullName evidence="3">PhzF family phenazine biosynthesis protein</fullName>
    </submittedName>
</protein>
<dbReference type="SUPFAM" id="SSF54506">
    <property type="entry name" value="Diaminopimelate epimerase-like"/>
    <property type="match status" value="1"/>
</dbReference>
<evidence type="ECO:0000256" key="2">
    <source>
        <dbReference type="ARBA" id="ARBA00023235"/>
    </source>
</evidence>
<sequence length="284" mass="31517">MELAIYVVDTFTEQQFKGNSAAVVPLTEWIADELMQNIAIENNLSETAFFKKVAPNRYEIRWFSPLTEIDFCGHATLASSFILFNQFDVQGDIDFVTLEVGTLSVQQLDNGRIQMRFPNQLPDVVKDIPPALLDGLSIKPLVVMKNRQAYFAVLASANDVLNVEYNAELLKLLAPYDLVVTSSCNVDDSDLSINEGNVSKSKDAGINPDFISRYFWPASGGDEDPVTGSIHAGLAPYWSTRLNKNRLTAYQASKRGGILYCEIENDRVLVSGSAVLYLQGKIFV</sequence>
<evidence type="ECO:0000313" key="3">
    <source>
        <dbReference type="EMBL" id="MEL0658729.1"/>
    </source>
</evidence>
<comment type="similarity">
    <text evidence="1">Belongs to the PhzF family.</text>
</comment>